<dbReference type="GO" id="GO:0016020">
    <property type="term" value="C:membrane"/>
    <property type="evidence" value="ECO:0007669"/>
    <property type="project" value="UniProtKB-SubCell"/>
</dbReference>
<dbReference type="Pfam" id="PF00481">
    <property type="entry name" value="PP2C"/>
    <property type="match status" value="1"/>
</dbReference>
<dbReference type="InterPro" id="IPR015655">
    <property type="entry name" value="PP2C"/>
</dbReference>
<evidence type="ECO:0000313" key="4">
    <source>
        <dbReference type="EMBL" id="EWS71030.1"/>
    </source>
</evidence>
<gene>
    <name evidence="4" type="ORF">TTHERM_001284811</name>
</gene>
<sequence>MKNLKLEIKGNIDKNNFFYFENIGKREYMEDRSIIYKDDFIQFYAILDGHGGSAVVDFVQNYLFDFIRQHNFKKLYQQYLKQKIKRQQTVNAMKNIFKELQKEIYKQVQQKFQNKDSSGDSALYRFSKSRGLIMLNKQDVIGEKQEQKIIKNGGWVQDNRVCGKLQMARSIGDLDVQKFMDYKFTSIVEKKKKKQQLFILCSDGLSDIFEYDQNLKKNCWNKLCQTLNQECTVKYLTKLIKDQIQNQIDDNISFIIFFC</sequence>
<feature type="domain" description="PPM-type phosphatase" evidence="3">
    <location>
        <begin position="16"/>
        <end position="259"/>
    </location>
</feature>
<dbReference type="SUPFAM" id="SSF81606">
    <property type="entry name" value="PP2C-like"/>
    <property type="match status" value="1"/>
</dbReference>
<protein>
    <submittedName>
        <fullName evidence="4">Protein phosphatase 2c</fullName>
    </submittedName>
</protein>
<dbReference type="GeneID" id="24442085"/>
<proteinExistence type="predicted"/>
<evidence type="ECO:0000259" key="3">
    <source>
        <dbReference type="PROSITE" id="PS51746"/>
    </source>
</evidence>
<dbReference type="PROSITE" id="PS51746">
    <property type="entry name" value="PPM_2"/>
    <property type="match status" value="1"/>
</dbReference>
<dbReference type="KEGG" id="tet:TTHERM_001284811"/>
<accession>W7WW22</accession>
<dbReference type="PANTHER" id="PTHR47992">
    <property type="entry name" value="PROTEIN PHOSPHATASE"/>
    <property type="match status" value="1"/>
</dbReference>
<evidence type="ECO:0000256" key="1">
    <source>
        <dbReference type="ARBA" id="ARBA00004370"/>
    </source>
</evidence>
<dbReference type="EMBL" id="GG662233">
    <property type="protein sequence ID" value="EWS71030.1"/>
    <property type="molecule type" value="Genomic_DNA"/>
</dbReference>
<organism evidence="4 5">
    <name type="scientific">Tetrahymena thermophila (strain SB210)</name>
    <dbReference type="NCBI Taxonomy" id="312017"/>
    <lineage>
        <taxon>Eukaryota</taxon>
        <taxon>Sar</taxon>
        <taxon>Alveolata</taxon>
        <taxon>Ciliophora</taxon>
        <taxon>Intramacronucleata</taxon>
        <taxon>Oligohymenophorea</taxon>
        <taxon>Hymenostomatida</taxon>
        <taxon>Tetrahymenina</taxon>
        <taxon>Tetrahymenidae</taxon>
        <taxon>Tetrahymena</taxon>
    </lineage>
</organism>
<dbReference type="RefSeq" id="XP_012656438.1">
    <property type="nucleotide sequence ID" value="XM_012800984.1"/>
</dbReference>
<evidence type="ECO:0000313" key="5">
    <source>
        <dbReference type="Proteomes" id="UP000009168"/>
    </source>
</evidence>
<comment type="subcellular location">
    <subcellularLocation>
        <location evidence="1">Membrane</location>
    </subcellularLocation>
</comment>
<keyword evidence="5" id="KW-1185">Reference proteome</keyword>
<dbReference type="Proteomes" id="UP000009168">
    <property type="component" value="Unassembled WGS sequence"/>
</dbReference>
<dbReference type="STRING" id="312017.W7WW22"/>
<dbReference type="OrthoDB" id="10264738at2759"/>
<dbReference type="InterPro" id="IPR001932">
    <property type="entry name" value="PPM-type_phosphatase-like_dom"/>
</dbReference>
<name>W7WW22_TETTS</name>
<keyword evidence="2" id="KW-0472">Membrane</keyword>
<dbReference type="CDD" id="cd00143">
    <property type="entry name" value="PP2Cc"/>
    <property type="match status" value="1"/>
</dbReference>
<dbReference type="InParanoid" id="W7WW22"/>
<reference evidence="5" key="1">
    <citation type="journal article" date="2006" name="PLoS Biol.">
        <title>Macronuclear genome sequence of the ciliate Tetrahymena thermophila, a model eukaryote.</title>
        <authorList>
            <person name="Eisen J.A."/>
            <person name="Coyne R.S."/>
            <person name="Wu M."/>
            <person name="Wu D."/>
            <person name="Thiagarajan M."/>
            <person name="Wortman J.R."/>
            <person name="Badger J.H."/>
            <person name="Ren Q."/>
            <person name="Amedeo P."/>
            <person name="Jones K.M."/>
            <person name="Tallon L.J."/>
            <person name="Delcher A.L."/>
            <person name="Salzberg S.L."/>
            <person name="Silva J.C."/>
            <person name="Haas B.J."/>
            <person name="Majoros W.H."/>
            <person name="Farzad M."/>
            <person name="Carlton J.M."/>
            <person name="Smith R.K. Jr."/>
            <person name="Garg J."/>
            <person name="Pearlman R.E."/>
            <person name="Karrer K.M."/>
            <person name="Sun L."/>
            <person name="Manning G."/>
            <person name="Elde N.C."/>
            <person name="Turkewitz A.P."/>
            <person name="Asai D.J."/>
            <person name="Wilkes D.E."/>
            <person name="Wang Y."/>
            <person name="Cai H."/>
            <person name="Collins K."/>
            <person name="Stewart B.A."/>
            <person name="Lee S.R."/>
            <person name="Wilamowska K."/>
            <person name="Weinberg Z."/>
            <person name="Ruzzo W.L."/>
            <person name="Wloga D."/>
            <person name="Gaertig J."/>
            <person name="Frankel J."/>
            <person name="Tsao C.-C."/>
            <person name="Gorovsky M.A."/>
            <person name="Keeling P.J."/>
            <person name="Waller R.F."/>
            <person name="Patron N.J."/>
            <person name="Cherry J.M."/>
            <person name="Stover N.A."/>
            <person name="Krieger C.J."/>
            <person name="del Toro C."/>
            <person name="Ryder H.F."/>
            <person name="Williamson S.C."/>
            <person name="Barbeau R.A."/>
            <person name="Hamilton E.P."/>
            <person name="Orias E."/>
        </authorList>
    </citation>
    <scope>NUCLEOTIDE SEQUENCE [LARGE SCALE GENOMIC DNA]</scope>
    <source>
        <strain evidence="5">SB210</strain>
    </source>
</reference>
<dbReference type="SMART" id="SM00332">
    <property type="entry name" value="PP2Cc"/>
    <property type="match status" value="1"/>
</dbReference>
<evidence type="ECO:0000256" key="2">
    <source>
        <dbReference type="ARBA" id="ARBA00023136"/>
    </source>
</evidence>
<dbReference type="InterPro" id="IPR036457">
    <property type="entry name" value="PPM-type-like_dom_sf"/>
</dbReference>
<dbReference type="GO" id="GO:0004722">
    <property type="term" value="F:protein serine/threonine phosphatase activity"/>
    <property type="evidence" value="ECO:0007669"/>
    <property type="project" value="InterPro"/>
</dbReference>
<dbReference type="AlphaFoldDB" id="W7WW22"/>
<dbReference type="Gene3D" id="3.60.40.10">
    <property type="entry name" value="PPM-type phosphatase domain"/>
    <property type="match status" value="2"/>
</dbReference>